<proteinExistence type="inferred from homology"/>
<dbReference type="GO" id="GO:0043856">
    <property type="term" value="F:anti-sigma factor antagonist activity"/>
    <property type="evidence" value="ECO:0007669"/>
    <property type="project" value="InterPro"/>
</dbReference>
<dbReference type="EMBL" id="SMJZ01000036">
    <property type="protein sequence ID" value="TDC07758.1"/>
    <property type="molecule type" value="Genomic_DNA"/>
</dbReference>
<comment type="caution">
    <text evidence="4">The sequence shown here is derived from an EMBL/GenBank/DDBJ whole genome shotgun (WGS) entry which is preliminary data.</text>
</comment>
<evidence type="ECO:0000259" key="3">
    <source>
        <dbReference type="PROSITE" id="PS50801"/>
    </source>
</evidence>
<feature type="domain" description="STAS" evidence="3">
    <location>
        <begin position="32"/>
        <end position="152"/>
    </location>
</feature>
<dbReference type="Pfam" id="PF01740">
    <property type="entry name" value="STAS"/>
    <property type="match status" value="1"/>
</dbReference>
<organism evidence="4 5">
    <name type="scientific">Nonomuraea longispora</name>
    <dbReference type="NCBI Taxonomy" id="1848320"/>
    <lineage>
        <taxon>Bacteria</taxon>
        <taxon>Bacillati</taxon>
        <taxon>Actinomycetota</taxon>
        <taxon>Actinomycetes</taxon>
        <taxon>Streptosporangiales</taxon>
        <taxon>Streptosporangiaceae</taxon>
        <taxon>Nonomuraea</taxon>
    </lineage>
</organism>
<gene>
    <name evidence="4" type="ORF">E1267_12485</name>
</gene>
<dbReference type="InterPro" id="IPR003658">
    <property type="entry name" value="Anti-sigma_ant"/>
</dbReference>
<dbReference type="PANTHER" id="PTHR33495">
    <property type="entry name" value="ANTI-SIGMA FACTOR ANTAGONIST TM_1081-RELATED-RELATED"/>
    <property type="match status" value="1"/>
</dbReference>
<evidence type="ECO:0000256" key="2">
    <source>
        <dbReference type="RuleBase" id="RU003749"/>
    </source>
</evidence>
<dbReference type="NCBIfam" id="TIGR00377">
    <property type="entry name" value="ant_ant_sig"/>
    <property type="match status" value="1"/>
</dbReference>
<dbReference type="AlphaFoldDB" id="A0A4R4NEY5"/>
<dbReference type="InterPro" id="IPR002645">
    <property type="entry name" value="STAS_dom"/>
</dbReference>
<dbReference type="OrthoDB" id="3481860at2"/>
<sequence length="154" mass="16235">MEATPIAARPGRGRCGCWERRIGMGSEDRTGFTCVVTQRDGAAVLTVTGDLDMTSAAEFRRGLLQAMSRRTPPFIIADLREVGFCDSSGLGALISAANTAEAAGGRLVLSGVQARLARLLKVTGLDKRFQFSDPPGGLLGTLTRVHNAGTAAWN</sequence>
<keyword evidence="5" id="KW-1185">Reference proteome</keyword>
<name>A0A4R4NEY5_9ACTN</name>
<dbReference type="PANTHER" id="PTHR33495:SF2">
    <property type="entry name" value="ANTI-SIGMA FACTOR ANTAGONIST TM_1081-RELATED"/>
    <property type="match status" value="1"/>
</dbReference>
<dbReference type="InterPro" id="IPR036513">
    <property type="entry name" value="STAS_dom_sf"/>
</dbReference>
<dbReference type="Gene3D" id="3.30.750.24">
    <property type="entry name" value="STAS domain"/>
    <property type="match status" value="1"/>
</dbReference>
<dbReference type="CDD" id="cd07043">
    <property type="entry name" value="STAS_anti-anti-sigma_factors"/>
    <property type="match status" value="1"/>
</dbReference>
<dbReference type="Proteomes" id="UP000295157">
    <property type="component" value="Unassembled WGS sequence"/>
</dbReference>
<reference evidence="4 5" key="1">
    <citation type="submission" date="2019-02" db="EMBL/GenBank/DDBJ databases">
        <title>Draft genome sequences of novel Actinobacteria.</title>
        <authorList>
            <person name="Sahin N."/>
            <person name="Ay H."/>
            <person name="Saygin H."/>
        </authorList>
    </citation>
    <scope>NUCLEOTIDE SEQUENCE [LARGE SCALE GENOMIC DNA]</scope>
    <source>
        <strain evidence="4 5">KC201</strain>
    </source>
</reference>
<evidence type="ECO:0000313" key="4">
    <source>
        <dbReference type="EMBL" id="TDC07758.1"/>
    </source>
</evidence>
<comment type="similarity">
    <text evidence="1 2">Belongs to the anti-sigma-factor antagonist family.</text>
</comment>
<protein>
    <recommendedName>
        <fullName evidence="2">Anti-sigma factor antagonist</fullName>
    </recommendedName>
</protein>
<accession>A0A4R4NEY5</accession>
<evidence type="ECO:0000313" key="5">
    <source>
        <dbReference type="Proteomes" id="UP000295157"/>
    </source>
</evidence>
<evidence type="ECO:0000256" key="1">
    <source>
        <dbReference type="ARBA" id="ARBA00009013"/>
    </source>
</evidence>
<dbReference type="SUPFAM" id="SSF52091">
    <property type="entry name" value="SpoIIaa-like"/>
    <property type="match status" value="1"/>
</dbReference>
<dbReference type="PROSITE" id="PS50801">
    <property type="entry name" value="STAS"/>
    <property type="match status" value="1"/>
</dbReference>